<evidence type="ECO:0000256" key="1">
    <source>
        <dbReference type="ARBA" id="ARBA00022884"/>
    </source>
</evidence>
<dbReference type="InterPro" id="IPR012677">
    <property type="entry name" value="Nucleotide-bd_a/b_plait_sf"/>
</dbReference>
<dbReference type="SMART" id="SM00360">
    <property type="entry name" value="RRM"/>
    <property type="match status" value="1"/>
</dbReference>
<organism evidence="4 5">
    <name type="scientific">Candidatus Nomurabacteria bacterium RIFCSPHIGHO2_02_FULL_42_19</name>
    <dbReference type="NCBI Taxonomy" id="1801756"/>
    <lineage>
        <taxon>Bacteria</taxon>
        <taxon>Candidatus Nomuraibacteriota</taxon>
    </lineage>
</organism>
<gene>
    <name evidence="4" type="ORF">A3C67_00425</name>
</gene>
<dbReference type="InterPro" id="IPR052462">
    <property type="entry name" value="SLIRP/GR-RBP-like"/>
</dbReference>
<dbReference type="PROSITE" id="PS50102">
    <property type="entry name" value="RRM"/>
    <property type="match status" value="1"/>
</dbReference>
<feature type="compositionally biased region" description="Gly residues" evidence="2">
    <location>
        <begin position="89"/>
        <end position="108"/>
    </location>
</feature>
<dbReference type="AlphaFoldDB" id="A0A1F6W2F1"/>
<evidence type="ECO:0000256" key="2">
    <source>
        <dbReference type="SAM" id="MobiDB-lite"/>
    </source>
</evidence>
<sequence length="114" mass="11993">MATKLYVGGLPYSTQEDALKELFAQAGSVVSAVIIMDKMSGRSKGFGFVEMSNDEEAQKAISMFNDQEFEGRKLTVNEARPMEARPPRSGGGGGYGGGNGGYGGGGRGGGRREY</sequence>
<dbReference type="Proteomes" id="UP000179275">
    <property type="component" value="Unassembled WGS sequence"/>
</dbReference>
<comment type="caution">
    <text evidence="4">The sequence shown here is derived from an EMBL/GenBank/DDBJ whole genome shotgun (WGS) entry which is preliminary data.</text>
</comment>
<proteinExistence type="predicted"/>
<evidence type="ECO:0000313" key="4">
    <source>
        <dbReference type="EMBL" id="OGI76103.1"/>
    </source>
</evidence>
<accession>A0A1F6W2F1</accession>
<protein>
    <recommendedName>
        <fullName evidence="3">RRM domain-containing protein</fullName>
    </recommendedName>
</protein>
<dbReference type="EMBL" id="MFUG01000010">
    <property type="protein sequence ID" value="OGI76103.1"/>
    <property type="molecule type" value="Genomic_DNA"/>
</dbReference>
<dbReference type="Gene3D" id="3.30.70.330">
    <property type="match status" value="1"/>
</dbReference>
<dbReference type="InterPro" id="IPR000504">
    <property type="entry name" value="RRM_dom"/>
</dbReference>
<dbReference type="GO" id="GO:0003723">
    <property type="term" value="F:RNA binding"/>
    <property type="evidence" value="ECO:0007669"/>
    <property type="project" value="UniProtKB-KW"/>
</dbReference>
<evidence type="ECO:0000259" key="3">
    <source>
        <dbReference type="PROSITE" id="PS50102"/>
    </source>
</evidence>
<keyword evidence="1" id="KW-0694">RNA-binding</keyword>
<reference evidence="4 5" key="1">
    <citation type="journal article" date="2016" name="Nat. Commun.">
        <title>Thousands of microbial genomes shed light on interconnected biogeochemical processes in an aquifer system.</title>
        <authorList>
            <person name="Anantharaman K."/>
            <person name="Brown C.T."/>
            <person name="Hug L.A."/>
            <person name="Sharon I."/>
            <person name="Castelle C.J."/>
            <person name="Probst A.J."/>
            <person name="Thomas B.C."/>
            <person name="Singh A."/>
            <person name="Wilkins M.J."/>
            <person name="Karaoz U."/>
            <person name="Brodie E.L."/>
            <person name="Williams K.H."/>
            <person name="Hubbard S.S."/>
            <person name="Banfield J.F."/>
        </authorList>
    </citation>
    <scope>NUCLEOTIDE SEQUENCE [LARGE SCALE GENOMIC DNA]</scope>
</reference>
<evidence type="ECO:0000313" key="5">
    <source>
        <dbReference type="Proteomes" id="UP000179275"/>
    </source>
</evidence>
<dbReference type="STRING" id="1801756.A3C67_00425"/>
<dbReference type="Pfam" id="PF00076">
    <property type="entry name" value="RRM_1"/>
    <property type="match status" value="1"/>
</dbReference>
<dbReference type="InterPro" id="IPR035979">
    <property type="entry name" value="RBD_domain_sf"/>
</dbReference>
<dbReference type="PANTHER" id="PTHR48027">
    <property type="entry name" value="HETEROGENEOUS NUCLEAR RIBONUCLEOPROTEIN 87F-RELATED"/>
    <property type="match status" value="1"/>
</dbReference>
<name>A0A1F6W2F1_9BACT</name>
<dbReference type="CDD" id="cd21608">
    <property type="entry name" value="RRM2_NsCP33_like"/>
    <property type="match status" value="1"/>
</dbReference>
<dbReference type="SUPFAM" id="SSF54928">
    <property type="entry name" value="RNA-binding domain, RBD"/>
    <property type="match status" value="1"/>
</dbReference>
<feature type="domain" description="RRM" evidence="3">
    <location>
        <begin position="3"/>
        <end position="81"/>
    </location>
</feature>
<feature type="region of interest" description="Disordered" evidence="2">
    <location>
        <begin position="75"/>
        <end position="114"/>
    </location>
</feature>
<dbReference type="InterPro" id="IPR048289">
    <property type="entry name" value="RRM2_NsCP33-like"/>
</dbReference>
<feature type="compositionally biased region" description="Basic and acidic residues" evidence="2">
    <location>
        <begin position="75"/>
        <end position="86"/>
    </location>
</feature>